<evidence type="ECO:0000313" key="3">
    <source>
        <dbReference type="Proteomes" id="UP001595885"/>
    </source>
</evidence>
<comment type="caution">
    <text evidence="2">The sequence shown here is derived from an EMBL/GenBank/DDBJ whole genome shotgun (WGS) entry which is preliminary data.</text>
</comment>
<dbReference type="CDD" id="cd07247">
    <property type="entry name" value="SgaA_N_like"/>
    <property type="match status" value="1"/>
</dbReference>
<dbReference type="Gene3D" id="3.10.180.10">
    <property type="entry name" value="2,3-Dihydroxybiphenyl 1,2-Dioxygenase, domain 1"/>
    <property type="match status" value="1"/>
</dbReference>
<dbReference type="EMBL" id="JBHSGW010000025">
    <property type="protein sequence ID" value="MFC4740501.1"/>
    <property type="molecule type" value="Genomic_DNA"/>
</dbReference>
<keyword evidence="3" id="KW-1185">Reference proteome</keyword>
<dbReference type="RefSeq" id="WP_379741989.1">
    <property type="nucleotide sequence ID" value="NZ_JBHSGW010000025.1"/>
</dbReference>
<protein>
    <submittedName>
        <fullName evidence="2">VOC family protein</fullName>
    </submittedName>
</protein>
<dbReference type="InterPro" id="IPR052164">
    <property type="entry name" value="Anthracycline_SecMetBiosynth"/>
</dbReference>
<dbReference type="InterPro" id="IPR037523">
    <property type="entry name" value="VOC_core"/>
</dbReference>
<name>A0ABV9P6Y5_9FLAO</name>
<feature type="domain" description="VOC" evidence="1">
    <location>
        <begin position="6"/>
        <end position="128"/>
    </location>
</feature>
<dbReference type="PANTHER" id="PTHR33993">
    <property type="entry name" value="GLYOXALASE-RELATED"/>
    <property type="match status" value="1"/>
</dbReference>
<dbReference type="InterPro" id="IPR029068">
    <property type="entry name" value="Glyas_Bleomycin-R_OHBP_Dase"/>
</dbReference>
<dbReference type="PANTHER" id="PTHR33993:SF2">
    <property type="entry name" value="VOC DOMAIN-CONTAINING PROTEIN"/>
    <property type="match status" value="1"/>
</dbReference>
<accession>A0ABV9P6Y5</accession>
<sequence>MEPQNPVYWFEIYVEDMNRAQKFYETVLDVNLTSLPTPETIEDSLSMMAFPSNQNGPGSSGALVYMKGFKAGGNSTIIYFGAEDCAIEESRIEAAGGKIFKNKFSIGEYGFISLAYDTEGNMFGLYSMA</sequence>
<gene>
    <name evidence="2" type="ORF">ACFO3U_10905</name>
</gene>
<evidence type="ECO:0000259" key="1">
    <source>
        <dbReference type="PROSITE" id="PS51819"/>
    </source>
</evidence>
<proteinExistence type="predicted"/>
<dbReference type="Proteomes" id="UP001595885">
    <property type="component" value="Unassembled WGS sequence"/>
</dbReference>
<dbReference type="PROSITE" id="PS51819">
    <property type="entry name" value="VOC"/>
    <property type="match status" value="1"/>
</dbReference>
<evidence type="ECO:0000313" key="2">
    <source>
        <dbReference type="EMBL" id="MFC4740501.1"/>
    </source>
</evidence>
<dbReference type="SUPFAM" id="SSF54593">
    <property type="entry name" value="Glyoxalase/Bleomycin resistance protein/Dihydroxybiphenyl dioxygenase"/>
    <property type="match status" value="1"/>
</dbReference>
<reference evidence="3" key="1">
    <citation type="journal article" date="2019" name="Int. J. Syst. Evol. Microbiol.">
        <title>The Global Catalogue of Microorganisms (GCM) 10K type strain sequencing project: providing services to taxonomists for standard genome sequencing and annotation.</title>
        <authorList>
            <consortium name="The Broad Institute Genomics Platform"/>
            <consortium name="The Broad Institute Genome Sequencing Center for Infectious Disease"/>
            <person name="Wu L."/>
            <person name="Ma J."/>
        </authorList>
    </citation>
    <scope>NUCLEOTIDE SEQUENCE [LARGE SCALE GENOMIC DNA]</scope>
    <source>
        <strain evidence="3">CCUG 50349</strain>
    </source>
</reference>
<organism evidence="2 3">
    <name type="scientific">Flavobacterium ponti</name>
    <dbReference type="NCBI Taxonomy" id="665133"/>
    <lineage>
        <taxon>Bacteria</taxon>
        <taxon>Pseudomonadati</taxon>
        <taxon>Bacteroidota</taxon>
        <taxon>Flavobacteriia</taxon>
        <taxon>Flavobacteriales</taxon>
        <taxon>Flavobacteriaceae</taxon>
        <taxon>Flavobacterium</taxon>
    </lineage>
</organism>